<name>A0A0X8P3Q7_ALCXX</name>
<dbReference type="Proteomes" id="UP000060602">
    <property type="component" value="Chromosome"/>
</dbReference>
<gene>
    <name evidence="1" type="ORF">AL504_27080</name>
</gene>
<evidence type="ECO:0000313" key="1">
    <source>
        <dbReference type="EMBL" id="AMG39357.1"/>
    </source>
</evidence>
<sequence length="127" mass="14077">MTAEHTYLVIQPHVSEFPEPMVLKQGDRVSVGQVYDGPEGWPDWFLCSAPGQQPGFVPGQILERHADGTGTLREDFTNRELDVAEGEVLHGERRLNGWLWATRPADAATGWVPLDNLRQRGAGESAQ</sequence>
<reference evidence="2" key="1">
    <citation type="submission" date="2015-12" db="EMBL/GenBank/DDBJ databases">
        <title>FDA dAtabase for Regulatory Grade micrObial Sequences (FDA-ARGOS): Supporting development and validation of Infectious Disease Dx tests.</title>
        <authorList>
            <person name="Case J."/>
            <person name="Tallon L."/>
            <person name="Sadzewicz L."/>
            <person name="Sengamalay N."/>
            <person name="Ott S."/>
            <person name="Godinez A."/>
            <person name="Nagaraj S."/>
            <person name="Nadendla S."/>
            <person name="Sichtig H."/>
        </authorList>
    </citation>
    <scope>NUCLEOTIDE SEQUENCE [LARGE SCALE GENOMIC DNA]</scope>
    <source>
        <strain evidence="2">FDAARGOS_147</strain>
    </source>
</reference>
<proteinExistence type="predicted"/>
<accession>A0A0X8P3Q7</accession>
<protein>
    <submittedName>
        <fullName evidence="1">Ligand-binding protein SH3</fullName>
    </submittedName>
</protein>
<dbReference type="AlphaFoldDB" id="A0A0X8P3Q7"/>
<dbReference type="PIRSF" id="PIRSF034961">
    <property type="entry name" value="UCP034961_SH3_2"/>
    <property type="match status" value="1"/>
</dbReference>
<dbReference type="SUPFAM" id="SSF50044">
    <property type="entry name" value="SH3-domain"/>
    <property type="match status" value="2"/>
</dbReference>
<dbReference type="RefSeq" id="WP_061073770.1">
    <property type="nucleotide sequence ID" value="NZ_CP014060.2"/>
</dbReference>
<evidence type="ECO:0000313" key="2">
    <source>
        <dbReference type="Proteomes" id="UP000060602"/>
    </source>
</evidence>
<organism evidence="1 2">
    <name type="scientific">Alcaligenes xylosoxydans xylosoxydans</name>
    <name type="common">Achromobacter xylosoxidans</name>
    <dbReference type="NCBI Taxonomy" id="85698"/>
    <lineage>
        <taxon>Bacteria</taxon>
        <taxon>Pseudomonadati</taxon>
        <taxon>Pseudomonadota</taxon>
        <taxon>Betaproteobacteria</taxon>
        <taxon>Burkholderiales</taxon>
        <taxon>Alcaligenaceae</taxon>
        <taxon>Achromobacter</taxon>
    </lineage>
</organism>
<dbReference type="InterPro" id="IPR036028">
    <property type="entry name" value="SH3-like_dom_sf"/>
</dbReference>
<dbReference type="EMBL" id="CP014060">
    <property type="protein sequence ID" value="AMG39357.1"/>
    <property type="molecule type" value="Genomic_DNA"/>
</dbReference>
<dbReference type="InterPro" id="IPR014593">
    <property type="entry name" value="UCP034961_SH3_2"/>
</dbReference>